<dbReference type="InterPro" id="IPR016181">
    <property type="entry name" value="Acyl_CoA_acyltransferase"/>
</dbReference>
<dbReference type="Gene3D" id="3.40.630.30">
    <property type="match status" value="1"/>
</dbReference>
<dbReference type="Pfam" id="PF08445">
    <property type="entry name" value="FR47"/>
    <property type="match status" value="1"/>
</dbReference>
<organism evidence="2 3">
    <name type="scientific">Streptomyces kasugaensis</name>
    <dbReference type="NCBI Taxonomy" id="1946"/>
    <lineage>
        <taxon>Bacteria</taxon>
        <taxon>Bacillati</taxon>
        <taxon>Actinomycetota</taxon>
        <taxon>Actinomycetes</taxon>
        <taxon>Kitasatosporales</taxon>
        <taxon>Streptomycetaceae</taxon>
        <taxon>Streptomyces</taxon>
    </lineage>
</organism>
<evidence type="ECO:0000313" key="2">
    <source>
        <dbReference type="EMBL" id="TBO58109.1"/>
    </source>
</evidence>
<reference evidence="2 3" key="1">
    <citation type="submission" date="2019-02" db="EMBL/GenBank/DDBJ databases">
        <title>Draft Genome Sequence of Streptomyces sp. AM-2504, identified by 16S rRNA comparative analysis as a Streptomyces Kasugaensis strain.</title>
        <authorList>
            <person name="Napolioni V."/>
            <person name="Giuliodori A.M."/>
            <person name="Spurio R."/>
            <person name="Fabbretti A."/>
        </authorList>
    </citation>
    <scope>NUCLEOTIDE SEQUENCE [LARGE SCALE GENOMIC DNA]</scope>
    <source>
        <strain evidence="2 3">AM-2504</strain>
    </source>
</reference>
<dbReference type="CDD" id="cd04301">
    <property type="entry name" value="NAT_SF"/>
    <property type="match status" value="1"/>
</dbReference>
<dbReference type="EMBL" id="SIXH01000164">
    <property type="protein sequence ID" value="TBO58109.1"/>
    <property type="molecule type" value="Genomic_DNA"/>
</dbReference>
<dbReference type="Proteomes" id="UP000292452">
    <property type="component" value="Unassembled WGS sequence"/>
</dbReference>
<sequence>MPAVVRTWVDGWARSRGTDAPRDVPGGFRIEVGSPNHRARYVLPAADPAVLRDLVGAIDTPGLWIKVCAPREALEPALTPAWKISEPQYLMASALAPMPPATPPPGYTLDLTDHDGIIDARVLCSGSGTGTGTGSDSGDAVPAASGRAALTTGAPGSAAHSVPALPYPAAAVFDMIGTEAAHRRRGLGRFLMASLARRAAELGAGQGVLVASPDGRALYEALGWRLRAPVTAAVFTA</sequence>
<feature type="domain" description="GCN5-related N-acetyltransferase Rv2170-like" evidence="1">
    <location>
        <begin position="175"/>
        <end position="227"/>
    </location>
</feature>
<protein>
    <submittedName>
        <fullName evidence="2">N-acetyltransferase</fullName>
    </submittedName>
</protein>
<keyword evidence="3" id="KW-1185">Reference proteome</keyword>
<accession>A0A4Q9HUE2</accession>
<proteinExistence type="predicted"/>
<dbReference type="GO" id="GO:0016747">
    <property type="term" value="F:acyltransferase activity, transferring groups other than amino-acyl groups"/>
    <property type="evidence" value="ECO:0007669"/>
    <property type="project" value="InterPro"/>
</dbReference>
<dbReference type="AlphaFoldDB" id="A0A4Q9HUE2"/>
<comment type="caution">
    <text evidence="2">The sequence shown here is derived from an EMBL/GenBank/DDBJ whole genome shotgun (WGS) entry which is preliminary data.</text>
</comment>
<dbReference type="InterPro" id="IPR013653">
    <property type="entry name" value="GCN5-like_dom"/>
</dbReference>
<evidence type="ECO:0000313" key="3">
    <source>
        <dbReference type="Proteomes" id="UP000292452"/>
    </source>
</evidence>
<keyword evidence="2" id="KW-0808">Transferase</keyword>
<name>A0A4Q9HUE2_STRKA</name>
<gene>
    <name evidence="2" type="ORF">EYS09_19185</name>
</gene>
<dbReference type="SUPFAM" id="SSF55729">
    <property type="entry name" value="Acyl-CoA N-acyltransferases (Nat)"/>
    <property type="match status" value="2"/>
</dbReference>
<evidence type="ECO:0000259" key="1">
    <source>
        <dbReference type="Pfam" id="PF08445"/>
    </source>
</evidence>